<evidence type="ECO:0000256" key="2">
    <source>
        <dbReference type="ARBA" id="ARBA00004496"/>
    </source>
</evidence>
<feature type="compositionally biased region" description="Low complexity" evidence="13">
    <location>
        <begin position="756"/>
        <end position="767"/>
    </location>
</feature>
<dbReference type="InterPro" id="IPR001841">
    <property type="entry name" value="Znf_RING"/>
</dbReference>
<feature type="compositionally biased region" description="Polar residues" evidence="13">
    <location>
        <begin position="1"/>
        <end position="18"/>
    </location>
</feature>
<dbReference type="GO" id="GO:0005737">
    <property type="term" value="C:cytoplasm"/>
    <property type="evidence" value="ECO:0007669"/>
    <property type="project" value="UniProtKB-SubCell"/>
</dbReference>
<keyword evidence="10" id="KW-0862">Zinc</keyword>
<comment type="caution">
    <text evidence="15">The sequence shown here is derived from an EMBL/GenBank/DDBJ whole genome shotgun (WGS) entry which is preliminary data.</text>
</comment>
<dbReference type="Proteomes" id="UP000789706">
    <property type="component" value="Unassembled WGS sequence"/>
</dbReference>
<dbReference type="SMART" id="SM00355">
    <property type="entry name" value="ZnF_C2H2"/>
    <property type="match status" value="2"/>
</dbReference>
<dbReference type="InterPro" id="IPR044288">
    <property type="entry name" value="ZNF598/HEL2"/>
</dbReference>
<dbReference type="InterPro" id="IPR057634">
    <property type="entry name" value="PAH_ZNF598/HEL2"/>
</dbReference>
<keyword evidence="7" id="KW-0808">Transferase</keyword>
<comment type="subcellular location">
    <subcellularLocation>
        <location evidence="2">Cytoplasm</location>
    </subcellularLocation>
</comment>
<dbReference type="PROSITE" id="PS50089">
    <property type="entry name" value="ZF_RING_2"/>
    <property type="match status" value="1"/>
</dbReference>
<evidence type="ECO:0000256" key="9">
    <source>
        <dbReference type="ARBA" id="ARBA00022771"/>
    </source>
</evidence>
<name>A0A9N9BHX8_9GLOM</name>
<dbReference type="InterPro" id="IPR056437">
    <property type="entry name" value="Znf-C2H2_ZNF598/HEL2"/>
</dbReference>
<keyword evidence="9 12" id="KW-0863">Zinc-finger</keyword>
<accession>A0A9N9BHX8</accession>
<keyword evidence="5" id="KW-0963">Cytoplasm</keyword>
<evidence type="ECO:0000256" key="6">
    <source>
        <dbReference type="ARBA" id="ARBA00022553"/>
    </source>
</evidence>
<feature type="compositionally biased region" description="Polar residues" evidence="13">
    <location>
        <begin position="363"/>
        <end position="381"/>
    </location>
</feature>
<reference evidence="15" key="1">
    <citation type="submission" date="2021-06" db="EMBL/GenBank/DDBJ databases">
        <authorList>
            <person name="Kallberg Y."/>
            <person name="Tangrot J."/>
            <person name="Rosling A."/>
        </authorList>
    </citation>
    <scope>NUCLEOTIDE SEQUENCE</scope>
    <source>
        <strain evidence="15">AZ414A</strain>
    </source>
</reference>
<dbReference type="GO" id="GO:0016567">
    <property type="term" value="P:protein ubiquitination"/>
    <property type="evidence" value="ECO:0007669"/>
    <property type="project" value="TreeGrafter"/>
</dbReference>
<feature type="domain" description="RING-type" evidence="14">
    <location>
        <begin position="77"/>
        <end position="117"/>
    </location>
</feature>
<dbReference type="AlphaFoldDB" id="A0A9N9BHX8"/>
<dbReference type="InterPro" id="IPR041888">
    <property type="entry name" value="RING-HC_ZNF598/HEL2"/>
</dbReference>
<sequence length="789" mass="90295">MSSESSISNSQTPTNQVQAHRGGHHNSQRGGQTGRRPYRRRGQGNYHFNNAISTQQTQEDQSIEIKVENPPTYDNACFICAEPIIYYALADCNHRTCHLCTLRLRALYESKNCAYCKTEQTKVIFTYDAEKSFQEYKDSDIPFRIEDLNIFCEDQRIYEDTSIILGLNCPDEKCETTCRGWSELKRHVKNIHRMWLCDLCIRYKKVFTHEHVLYTRHELEKHIEKGDKSGFKGHPECEFCKTTFYDDDELYEHCRDNHEQCYICLRNGIRHQYYLDYNLLETHFKEDHYLCLQPICLEKKFVVFESDIDLKAHEVEEHGLRKYDARRIEVNFYFDDDSPRRGYQRRRDDDDGRVNEDVARQFQQNLNITESNSNGNVSNTRIIRPPPGFGNLTPDEPQISPPTSRSRETREQDQAKVFHKEEFPTLSDSMKTTGSSNGSTTNYSERAKAGHSMSQSRPSNAKRETVNKGKAKVVLPSQPSIAETSSNASLKGKTTSLINQQEFPALPSSSSSFSSYSNHVSKAKINTRNYENSRQAAFFQRVSSYLSYNQSKIEEYNSLTSSFNDGAIDASSYIEFLFMLFNKNYDTVGKVISGFADLLDNEYKKRDLLRALQDRKATARKEREFPALEPTSLSTSSNNITNQFVSNRGPRVLVIKSSSTRFGGTRPTNSQVLEKVAAAAAPLLMHGKGKPKKIKNTDDFPELPSTTSKQRVTNNGKIKSAWGNGGAFTIANNDKDQETCSDEEVDNDMSNYLVNDYVSNDDMSNDVSNDEGNKRKQKKKQKTVLFHVG</sequence>
<dbReference type="OrthoDB" id="3838338at2759"/>
<keyword evidence="16" id="KW-1185">Reference proteome</keyword>
<dbReference type="GO" id="GO:0008270">
    <property type="term" value="F:zinc ion binding"/>
    <property type="evidence" value="ECO:0007669"/>
    <property type="project" value="UniProtKB-KW"/>
</dbReference>
<feature type="compositionally biased region" description="Low complexity" evidence="13">
    <location>
        <begin position="432"/>
        <end position="444"/>
    </location>
</feature>
<dbReference type="GO" id="GO:0043022">
    <property type="term" value="F:ribosome binding"/>
    <property type="evidence" value="ECO:0007669"/>
    <property type="project" value="TreeGrafter"/>
</dbReference>
<evidence type="ECO:0000256" key="5">
    <source>
        <dbReference type="ARBA" id="ARBA00022490"/>
    </source>
</evidence>
<feature type="region of interest" description="Disordered" evidence="13">
    <location>
        <begin position="687"/>
        <end position="743"/>
    </location>
</feature>
<evidence type="ECO:0000256" key="10">
    <source>
        <dbReference type="ARBA" id="ARBA00022833"/>
    </source>
</evidence>
<dbReference type="PANTHER" id="PTHR22938:SF0">
    <property type="entry name" value="E3 UBIQUITIN-PROTEIN LIGASE ZNF598"/>
    <property type="match status" value="1"/>
</dbReference>
<feature type="compositionally biased region" description="Polar residues" evidence="13">
    <location>
        <begin position="704"/>
        <end position="717"/>
    </location>
</feature>
<dbReference type="PROSITE" id="PS00028">
    <property type="entry name" value="ZINC_FINGER_C2H2_1"/>
    <property type="match status" value="2"/>
</dbReference>
<protein>
    <recommendedName>
        <fullName evidence="4">RING-type E3 ubiquitin transferase</fullName>
        <ecNumber evidence="4">2.3.2.27</ecNumber>
    </recommendedName>
</protein>
<dbReference type="InterPro" id="IPR013083">
    <property type="entry name" value="Znf_RING/FYVE/PHD"/>
</dbReference>
<dbReference type="Pfam" id="PF23230">
    <property type="entry name" value="zf-C2H2_13"/>
    <property type="match status" value="1"/>
</dbReference>
<comment type="similarity">
    <text evidence="11">Belongs to the ZNF598/HEL2 family.</text>
</comment>
<evidence type="ECO:0000256" key="12">
    <source>
        <dbReference type="PROSITE-ProRule" id="PRU00175"/>
    </source>
</evidence>
<evidence type="ECO:0000256" key="4">
    <source>
        <dbReference type="ARBA" id="ARBA00012483"/>
    </source>
</evidence>
<evidence type="ECO:0000256" key="8">
    <source>
        <dbReference type="ARBA" id="ARBA00022723"/>
    </source>
</evidence>
<dbReference type="CDD" id="cd16615">
    <property type="entry name" value="RING-HC_ZNF598"/>
    <property type="match status" value="1"/>
</dbReference>
<feature type="region of interest" description="Disordered" evidence="13">
    <location>
        <begin position="756"/>
        <end position="789"/>
    </location>
</feature>
<dbReference type="Gene3D" id="3.30.40.10">
    <property type="entry name" value="Zinc/RING finger domain, C3HC4 (zinc finger)"/>
    <property type="match status" value="1"/>
</dbReference>
<feature type="region of interest" description="Disordered" evidence="13">
    <location>
        <begin position="363"/>
        <end position="492"/>
    </location>
</feature>
<evidence type="ECO:0000256" key="3">
    <source>
        <dbReference type="ARBA" id="ARBA00004906"/>
    </source>
</evidence>
<evidence type="ECO:0000313" key="16">
    <source>
        <dbReference type="Proteomes" id="UP000789706"/>
    </source>
</evidence>
<dbReference type="Pfam" id="PF25447">
    <property type="entry name" value="RING_ZNF598"/>
    <property type="match status" value="1"/>
</dbReference>
<dbReference type="EC" id="2.3.2.27" evidence="4"/>
<dbReference type="SUPFAM" id="SSF57850">
    <property type="entry name" value="RING/U-box"/>
    <property type="match status" value="1"/>
</dbReference>
<evidence type="ECO:0000256" key="13">
    <source>
        <dbReference type="SAM" id="MobiDB-lite"/>
    </source>
</evidence>
<evidence type="ECO:0000256" key="1">
    <source>
        <dbReference type="ARBA" id="ARBA00000900"/>
    </source>
</evidence>
<dbReference type="GO" id="GO:0061630">
    <property type="term" value="F:ubiquitin protein ligase activity"/>
    <property type="evidence" value="ECO:0007669"/>
    <property type="project" value="UniProtKB-EC"/>
</dbReference>
<feature type="compositionally biased region" description="Polar residues" evidence="13">
    <location>
        <begin position="477"/>
        <end position="492"/>
    </location>
</feature>
<dbReference type="InterPro" id="IPR013087">
    <property type="entry name" value="Znf_C2H2_type"/>
</dbReference>
<comment type="pathway">
    <text evidence="3">Protein modification; protein ubiquitination.</text>
</comment>
<evidence type="ECO:0000256" key="7">
    <source>
        <dbReference type="ARBA" id="ARBA00022679"/>
    </source>
</evidence>
<comment type="catalytic activity">
    <reaction evidence="1">
        <text>S-ubiquitinyl-[E2 ubiquitin-conjugating enzyme]-L-cysteine + [acceptor protein]-L-lysine = [E2 ubiquitin-conjugating enzyme]-L-cysteine + N(6)-ubiquitinyl-[acceptor protein]-L-lysine.</text>
        <dbReference type="EC" id="2.3.2.27"/>
    </reaction>
</comment>
<evidence type="ECO:0000313" key="15">
    <source>
        <dbReference type="EMBL" id="CAG8566433.1"/>
    </source>
</evidence>
<dbReference type="EMBL" id="CAJVPK010001028">
    <property type="protein sequence ID" value="CAG8566433.1"/>
    <property type="molecule type" value="Genomic_DNA"/>
</dbReference>
<proteinExistence type="inferred from homology"/>
<keyword evidence="6" id="KW-0597">Phosphoprotein</keyword>
<feature type="compositionally biased region" description="Basic and acidic residues" evidence="13">
    <location>
        <begin position="405"/>
        <end position="423"/>
    </location>
</feature>
<dbReference type="Pfam" id="PF23202">
    <property type="entry name" value="PAH_ZNF598"/>
    <property type="match status" value="1"/>
</dbReference>
<evidence type="ECO:0000259" key="14">
    <source>
        <dbReference type="PROSITE" id="PS50089"/>
    </source>
</evidence>
<gene>
    <name evidence="15" type="ORF">DEBURN_LOCUS7850</name>
</gene>
<feature type="region of interest" description="Disordered" evidence="13">
    <location>
        <begin position="1"/>
        <end position="45"/>
    </location>
</feature>
<dbReference type="PANTHER" id="PTHR22938">
    <property type="entry name" value="ZINC FINGER PROTEIN 598"/>
    <property type="match status" value="1"/>
</dbReference>
<keyword evidence="8" id="KW-0479">Metal-binding</keyword>
<dbReference type="GO" id="GO:0072344">
    <property type="term" value="P:rescue of stalled ribosome"/>
    <property type="evidence" value="ECO:0007669"/>
    <property type="project" value="InterPro"/>
</dbReference>
<evidence type="ECO:0000256" key="11">
    <source>
        <dbReference type="ARBA" id="ARBA00035113"/>
    </source>
</evidence>
<organism evidence="15 16">
    <name type="scientific">Diversispora eburnea</name>
    <dbReference type="NCBI Taxonomy" id="1213867"/>
    <lineage>
        <taxon>Eukaryota</taxon>
        <taxon>Fungi</taxon>
        <taxon>Fungi incertae sedis</taxon>
        <taxon>Mucoromycota</taxon>
        <taxon>Glomeromycotina</taxon>
        <taxon>Glomeromycetes</taxon>
        <taxon>Diversisporales</taxon>
        <taxon>Diversisporaceae</taxon>
        <taxon>Diversispora</taxon>
    </lineage>
</organism>